<organism evidence="10 11">
    <name type="scientific">Mesorhizobium kowhaii</name>
    <dbReference type="NCBI Taxonomy" id="1300272"/>
    <lineage>
        <taxon>Bacteria</taxon>
        <taxon>Pseudomonadati</taxon>
        <taxon>Pseudomonadota</taxon>
        <taxon>Alphaproteobacteria</taxon>
        <taxon>Hyphomicrobiales</taxon>
        <taxon>Phyllobacteriaceae</taxon>
        <taxon>Mesorhizobium</taxon>
    </lineage>
</organism>
<keyword evidence="4 8" id="KW-1133">Transmembrane helix</keyword>
<dbReference type="AlphaFoldDB" id="A0A2W7BTV9"/>
<protein>
    <recommendedName>
        <fullName evidence="9">MotA/TolQ/ExbB proton channel domain-containing protein</fullName>
    </recommendedName>
</protein>
<dbReference type="Proteomes" id="UP000248616">
    <property type="component" value="Unassembled WGS sequence"/>
</dbReference>
<evidence type="ECO:0000313" key="10">
    <source>
        <dbReference type="EMBL" id="PZV34007.1"/>
    </source>
</evidence>
<feature type="transmembrane region" description="Helical" evidence="8">
    <location>
        <begin position="163"/>
        <end position="181"/>
    </location>
</feature>
<feature type="region of interest" description="Disordered" evidence="7">
    <location>
        <begin position="28"/>
        <end position="47"/>
    </location>
</feature>
<keyword evidence="11" id="KW-1185">Reference proteome</keyword>
<comment type="subcellular location">
    <subcellularLocation>
        <location evidence="1">Cell membrane</location>
        <topology evidence="1">Multi-pass membrane protein</topology>
    </subcellularLocation>
    <subcellularLocation>
        <location evidence="6">Membrane</location>
        <topology evidence="6">Multi-pass membrane protein</topology>
    </subcellularLocation>
</comment>
<keyword evidence="2" id="KW-1003">Cell membrane</keyword>
<sequence length="193" mass="20606">MVDTYSLESAPRQKLRSIVSPVAPKLVREQPDDPASQAAVHKPWDTRSDDMSGAPLAFLSRFIVLQAIGAAGIVGLWVVGIAGKPFAGNNAFLCWLIAAIGALGILCVFLRRWRDVDWLATHVVRIGLLGTVVGLIVAFSAARTGGSADPNAIRPMIASVIDGMYVALYATLLGIATNLWLKINLRLLGNFDG</sequence>
<keyword evidence="6" id="KW-0813">Transport</keyword>
<keyword evidence="6" id="KW-0653">Protein transport</keyword>
<feature type="transmembrane region" description="Helical" evidence="8">
    <location>
        <begin position="91"/>
        <end position="111"/>
    </location>
</feature>
<accession>A0A2W7BTV9</accession>
<keyword evidence="5 8" id="KW-0472">Membrane</keyword>
<comment type="similarity">
    <text evidence="6">Belongs to the exbB/tolQ family.</text>
</comment>
<dbReference type="EMBL" id="MZXV01000076">
    <property type="protein sequence ID" value="PZV34007.1"/>
    <property type="molecule type" value="Genomic_DNA"/>
</dbReference>
<dbReference type="GO" id="GO:0015031">
    <property type="term" value="P:protein transport"/>
    <property type="evidence" value="ECO:0007669"/>
    <property type="project" value="UniProtKB-KW"/>
</dbReference>
<evidence type="ECO:0000313" key="11">
    <source>
        <dbReference type="Proteomes" id="UP000248616"/>
    </source>
</evidence>
<evidence type="ECO:0000256" key="6">
    <source>
        <dbReference type="RuleBase" id="RU004057"/>
    </source>
</evidence>
<keyword evidence="3 8" id="KW-0812">Transmembrane</keyword>
<feature type="transmembrane region" description="Helical" evidence="8">
    <location>
        <begin position="123"/>
        <end position="142"/>
    </location>
</feature>
<name>A0A2W7BTV9_9HYPH</name>
<feature type="transmembrane region" description="Helical" evidence="8">
    <location>
        <begin position="58"/>
        <end position="79"/>
    </location>
</feature>
<reference evidence="11" key="1">
    <citation type="submission" date="2017-03" db="EMBL/GenBank/DDBJ databases">
        <authorList>
            <person name="Safronova V.I."/>
            <person name="Sazanova A.L."/>
            <person name="Chirak E.R."/>
        </authorList>
    </citation>
    <scope>NUCLEOTIDE SEQUENCE [LARGE SCALE GENOMIC DNA]</scope>
    <source>
        <strain evidence="11">Ach-343</strain>
    </source>
</reference>
<dbReference type="RefSeq" id="WP_111548293.1">
    <property type="nucleotide sequence ID" value="NZ_MZXV01000076.1"/>
</dbReference>
<feature type="domain" description="MotA/TolQ/ExbB proton channel" evidence="9">
    <location>
        <begin position="126"/>
        <end position="177"/>
    </location>
</feature>
<dbReference type="GO" id="GO:0005886">
    <property type="term" value="C:plasma membrane"/>
    <property type="evidence" value="ECO:0007669"/>
    <property type="project" value="UniProtKB-SubCell"/>
</dbReference>
<dbReference type="OrthoDB" id="4045at2"/>
<comment type="caution">
    <text evidence="10">The sequence shown here is derived from an EMBL/GenBank/DDBJ whole genome shotgun (WGS) entry which is preliminary data.</text>
</comment>
<evidence type="ECO:0000256" key="1">
    <source>
        <dbReference type="ARBA" id="ARBA00004651"/>
    </source>
</evidence>
<evidence type="ECO:0000256" key="8">
    <source>
        <dbReference type="SAM" id="Phobius"/>
    </source>
</evidence>
<evidence type="ECO:0000259" key="9">
    <source>
        <dbReference type="Pfam" id="PF01618"/>
    </source>
</evidence>
<evidence type="ECO:0000256" key="3">
    <source>
        <dbReference type="ARBA" id="ARBA00022692"/>
    </source>
</evidence>
<dbReference type="InterPro" id="IPR002898">
    <property type="entry name" value="MotA_ExbB_proton_chnl"/>
</dbReference>
<gene>
    <name evidence="10" type="ORF">B5V02_33400</name>
</gene>
<evidence type="ECO:0000256" key="4">
    <source>
        <dbReference type="ARBA" id="ARBA00022989"/>
    </source>
</evidence>
<evidence type="ECO:0000256" key="5">
    <source>
        <dbReference type="ARBA" id="ARBA00023136"/>
    </source>
</evidence>
<evidence type="ECO:0000256" key="2">
    <source>
        <dbReference type="ARBA" id="ARBA00022475"/>
    </source>
</evidence>
<dbReference type="Pfam" id="PF01618">
    <property type="entry name" value="MotA_ExbB"/>
    <property type="match status" value="1"/>
</dbReference>
<proteinExistence type="inferred from homology"/>
<evidence type="ECO:0000256" key="7">
    <source>
        <dbReference type="SAM" id="MobiDB-lite"/>
    </source>
</evidence>